<dbReference type="Pfam" id="PF05235">
    <property type="entry name" value="CHAD"/>
    <property type="match status" value="1"/>
</dbReference>
<dbReference type="PANTHER" id="PTHR39339">
    <property type="entry name" value="SLR1444 PROTEIN"/>
    <property type="match status" value="1"/>
</dbReference>
<dbReference type="RefSeq" id="WP_283362293.1">
    <property type="nucleotide sequence ID" value="NZ_JASVEJ010000037.1"/>
</dbReference>
<evidence type="ECO:0000313" key="3">
    <source>
        <dbReference type="EMBL" id="MDL5057768.1"/>
    </source>
</evidence>
<dbReference type="SMART" id="SM00880">
    <property type="entry name" value="CHAD"/>
    <property type="match status" value="1"/>
</dbReference>
<evidence type="ECO:0000313" key="4">
    <source>
        <dbReference type="Proteomes" id="UP001230986"/>
    </source>
</evidence>
<feature type="coiled-coil region" evidence="1">
    <location>
        <begin position="127"/>
        <end position="154"/>
    </location>
</feature>
<accession>A0ABT7M0I4</accession>
<sequence>MSYQLKSKEKLSQGIKRIATEEIDDAIAQLMGKTENSQDEAIHEARKSFKKLRAVVRLVRDSIGEAAYREENACFRDAGRLLSDVRDAQVYVETLDKLSSYYQDYLTPKAFEQVRSALMVQRYASDRADLSEAMETAIHKLKDARDRIKDWNIEPDDWSAISSSFQQIYKQGYKAFPQAYAQPTSENFHEWRKQVKYLWYHLRLLQPLWPDVMSEMSDQLKVLADYLGDDHDLAILRQLLAEQPQLAKEPAEIETILALCDRRQPQLKLNAKALGDRVYAEKPSAFTDRLGQYWQAWRSSL</sequence>
<dbReference type="PANTHER" id="PTHR39339:SF1">
    <property type="entry name" value="CHAD DOMAIN-CONTAINING PROTEIN"/>
    <property type="match status" value="1"/>
</dbReference>
<dbReference type="Proteomes" id="UP001230986">
    <property type="component" value="Unassembled WGS sequence"/>
</dbReference>
<feature type="domain" description="CHAD" evidence="2">
    <location>
        <begin position="8"/>
        <end position="301"/>
    </location>
</feature>
<evidence type="ECO:0000259" key="2">
    <source>
        <dbReference type="PROSITE" id="PS51708"/>
    </source>
</evidence>
<protein>
    <submittedName>
        <fullName evidence="3">CHAD domain-containing protein</fullName>
    </submittedName>
</protein>
<evidence type="ECO:0000256" key="1">
    <source>
        <dbReference type="SAM" id="Coils"/>
    </source>
</evidence>
<dbReference type="EMBL" id="JASVEJ010000037">
    <property type="protein sequence ID" value="MDL5057768.1"/>
    <property type="molecule type" value="Genomic_DNA"/>
</dbReference>
<keyword evidence="1" id="KW-0175">Coiled coil</keyword>
<dbReference type="InterPro" id="IPR038186">
    <property type="entry name" value="CHAD_dom_sf"/>
</dbReference>
<keyword evidence="4" id="KW-1185">Reference proteome</keyword>
<reference evidence="3 4" key="1">
    <citation type="submission" date="2023-06" db="EMBL/GenBank/DDBJ databases">
        <title>Whole genome sequence of Oscillatoria calcuttensis NRMC-F 0142.</title>
        <authorList>
            <person name="Shakena Fathima T."/>
            <person name="Muralitharan G."/>
            <person name="Thajuddin N."/>
        </authorList>
    </citation>
    <scope>NUCLEOTIDE SEQUENCE [LARGE SCALE GENOMIC DNA]</scope>
    <source>
        <strain evidence="3 4">NRMC-F 0142</strain>
    </source>
</reference>
<dbReference type="InterPro" id="IPR007899">
    <property type="entry name" value="CHAD_dom"/>
</dbReference>
<organism evidence="3 4">
    <name type="scientific">Geitlerinema calcuttense NRMC-F 0142</name>
    <dbReference type="NCBI Taxonomy" id="2922238"/>
    <lineage>
        <taxon>Bacteria</taxon>
        <taxon>Bacillati</taxon>
        <taxon>Cyanobacteriota</taxon>
        <taxon>Cyanophyceae</taxon>
        <taxon>Geitlerinematales</taxon>
        <taxon>Geitlerinemataceae</taxon>
        <taxon>Geitlerinema</taxon>
    </lineage>
</organism>
<dbReference type="PROSITE" id="PS51708">
    <property type="entry name" value="CHAD"/>
    <property type="match status" value="1"/>
</dbReference>
<dbReference type="Gene3D" id="1.40.20.10">
    <property type="entry name" value="CHAD domain"/>
    <property type="match status" value="1"/>
</dbReference>
<proteinExistence type="predicted"/>
<name>A0ABT7M0I4_9CYAN</name>
<gene>
    <name evidence="3" type="ORF">QQ055_09930</name>
</gene>
<comment type="caution">
    <text evidence="3">The sequence shown here is derived from an EMBL/GenBank/DDBJ whole genome shotgun (WGS) entry which is preliminary data.</text>
</comment>